<sequence length="144" mass="16420">MRKRNVHIQFWLNRKEAEALDKKVRRSGLSREAYLRHLIDGVVPQDAPPPDYFSMMRELHGVANNLNQIAQKAHTLNVVDVQRYDTCARQVEAAIKKITEAVVLPKPMEHTGTPQSRKALWGEEHPRSDEHFDACGKSGKRSAV</sequence>
<evidence type="ECO:0000313" key="2">
    <source>
        <dbReference type="EMBL" id="CUQ84268.1"/>
    </source>
</evidence>
<reference evidence="2 3" key="1">
    <citation type="submission" date="2015-09" db="EMBL/GenBank/DDBJ databases">
        <authorList>
            <consortium name="Pathogen Informatics"/>
        </authorList>
    </citation>
    <scope>NUCLEOTIDE SEQUENCE [LARGE SCALE GENOMIC DNA]</scope>
    <source>
        <strain evidence="2 3">2789STDY5834878</strain>
    </source>
</reference>
<dbReference type="Pfam" id="PF21983">
    <property type="entry name" value="NikA-like"/>
    <property type="match status" value="1"/>
</dbReference>
<evidence type="ECO:0000256" key="1">
    <source>
        <dbReference type="SAM" id="MobiDB-lite"/>
    </source>
</evidence>
<feature type="region of interest" description="Disordered" evidence="1">
    <location>
        <begin position="105"/>
        <end position="144"/>
    </location>
</feature>
<gene>
    <name evidence="2" type="ORF">ERS852492_01376</name>
</gene>
<name>A0A174ZJ66_9FIRM</name>
<protein>
    <recommendedName>
        <fullName evidence="4">Plasmid mobilization relaxosome protein MobC</fullName>
    </recommendedName>
</protein>
<dbReference type="AlphaFoldDB" id="A0A174ZJ66"/>
<feature type="compositionally biased region" description="Basic and acidic residues" evidence="1">
    <location>
        <begin position="120"/>
        <end position="134"/>
    </location>
</feature>
<organism evidence="2 3">
    <name type="scientific">Lachnospira eligens</name>
    <dbReference type="NCBI Taxonomy" id="39485"/>
    <lineage>
        <taxon>Bacteria</taxon>
        <taxon>Bacillati</taxon>
        <taxon>Bacillota</taxon>
        <taxon>Clostridia</taxon>
        <taxon>Lachnospirales</taxon>
        <taxon>Lachnospiraceae</taxon>
        <taxon>Lachnospira</taxon>
    </lineage>
</organism>
<accession>A0A174ZJ66</accession>
<proteinExistence type="predicted"/>
<dbReference type="Proteomes" id="UP000095780">
    <property type="component" value="Unassembled WGS sequence"/>
</dbReference>
<dbReference type="EMBL" id="CZBV01000003">
    <property type="protein sequence ID" value="CUQ84268.1"/>
    <property type="molecule type" value="Genomic_DNA"/>
</dbReference>
<dbReference type="InterPro" id="IPR053842">
    <property type="entry name" value="NikA-like"/>
</dbReference>
<evidence type="ECO:0000313" key="3">
    <source>
        <dbReference type="Proteomes" id="UP000095780"/>
    </source>
</evidence>
<evidence type="ECO:0008006" key="4">
    <source>
        <dbReference type="Google" id="ProtNLM"/>
    </source>
</evidence>
<dbReference type="RefSeq" id="WP_055286776.1">
    <property type="nucleotide sequence ID" value="NZ_CABIXW010000003.1"/>
</dbReference>